<dbReference type="OrthoDB" id="2938933at2"/>
<gene>
    <name evidence="1" type="ORF">MHA01_00400</name>
</gene>
<dbReference type="EMBL" id="BJUN01000001">
    <property type="protein sequence ID" value="GEK57135.1"/>
    <property type="molecule type" value="Genomic_DNA"/>
</dbReference>
<sequence>MAKKPFSVRVEADVVKRFKAIATVKNIDSAQMLSEMLVREETELSEEEHQAYLQLMSIWKD</sequence>
<accession>A0A510Y1D7</accession>
<organism evidence="1 2">
    <name type="scientific">Marinococcus halophilus</name>
    <dbReference type="NCBI Taxonomy" id="1371"/>
    <lineage>
        <taxon>Bacteria</taxon>
        <taxon>Bacillati</taxon>
        <taxon>Bacillota</taxon>
        <taxon>Bacilli</taxon>
        <taxon>Bacillales</taxon>
        <taxon>Bacillaceae</taxon>
        <taxon>Marinococcus</taxon>
    </lineage>
</organism>
<evidence type="ECO:0000313" key="1">
    <source>
        <dbReference type="EMBL" id="GEK57135.1"/>
    </source>
</evidence>
<keyword evidence="2" id="KW-1185">Reference proteome</keyword>
<protein>
    <recommendedName>
        <fullName evidence="3">CopG family transcriptional regulator</fullName>
    </recommendedName>
</protein>
<dbReference type="RefSeq" id="WP_094907762.1">
    <property type="nucleotide sequence ID" value="NZ_BJUN01000001.1"/>
</dbReference>
<evidence type="ECO:0000313" key="2">
    <source>
        <dbReference type="Proteomes" id="UP000321051"/>
    </source>
</evidence>
<proteinExistence type="predicted"/>
<name>A0A510Y1D7_MARHA</name>
<comment type="caution">
    <text evidence="1">The sequence shown here is derived from an EMBL/GenBank/DDBJ whole genome shotgun (WGS) entry which is preliminary data.</text>
</comment>
<dbReference type="Proteomes" id="UP000321051">
    <property type="component" value="Unassembled WGS sequence"/>
</dbReference>
<reference evidence="1 2" key="1">
    <citation type="submission" date="2019-07" db="EMBL/GenBank/DDBJ databases">
        <title>Whole genome shotgun sequence of Marinococcus halophilus NBRC 102359.</title>
        <authorList>
            <person name="Hosoyama A."/>
            <person name="Uohara A."/>
            <person name="Ohji S."/>
            <person name="Ichikawa N."/>
        </authorList>
    </citation>
    <scope>NUCLEOTIDE SEQUENCE [LARGE SCALE GENOMIC DNA]</scope>
    <source>
        <strain evidence="1 2">NBRC 102359</strain>
    </source>
</reference>
<evidence type="ECO:0008006" key="3">
    <source>
        <dbReference type="Google" id="ProtNLM"/>
    </source>
</evidence>
<dbReference type="AlphaFoldDB" id="A0A510Y1D7"/>